<dbReference type="InterPro" id="IPR015424">
    <property type="entry name" value="PyrdxlP-dep_Trfase"/>
</dbReference>
<dbReference type="PIRSF" id="PIRSF038800">
    <property type="entry name" value="KYNU"/>
    <property type="match status" value="1"/>
</dbReference>
<accession>A0A8B7P4I4</accession>
<dbReference type="NCBIfam" id="TIGR01814">
    <property type="entry name" value="kynureninase"/>
    <property type="match status" value="1"/>
</dbReference>
<dbReference type="InterPro" id="IPR010111">
    <property type="entry name" value="Kynureninase"/>
</dbReference>
<feature type="binding site" evidence="4">
    <location>
        <position position="254"/>
    </location>
    <ligand>
        <name>pyridoxal 5'-phosphate</name>
        <dbReference type="ChEBI" id="CHEBI:597326"/>
    </ligand>
</feature>
<dbReference type="KEGG" id="hazt:108676413"/>
<dbReference type="GO" id="GO:0030429">
    <property type="term" value="F:kynureninase activity"/>
    <property type="evidence" value="ECO:0007669"/>
    <property type="project" value="UniProtKB-UniRule"/>
</dbReference>
<organism evidence="6 7">
    <name type="scientific">Hyalella azteca</name>
    <name type="common">Amphipod</name>
    <dbReference type="NCBI Taxonomy" id="294128"/>
    <lineage>
        <taxon>Eukaryota</taxon>
        <taxon>Metazoa</taxon>
        <taxon>Ecdysozoa</taxon>
        <taxon>Arthropoda</taxon>
        <taxon>Crustacea</taxon>
        <taxon>Multicrustacea</taxon>
        <taxon>Malacostraca</taxon>
        <taxon>Eumalacostraca</taxon>
        <taxon>Peracarida</taxon>
        <taxon>Amphipoda</taxon>
        <taxon>Senticaudata</taxon>
        <taxon>Talitrida</taxon>
        <taxon>Talitroidea</taxon>
        <taxon>Hyalellidae</taxon>
        <taxon>Hyalella</taxon>
    </lineage>
</organism>
<dbReference type="FunFam" id="3.40.640.10:FF:000031">
    <property type="entry name" value="Kynureninase"/>
    <property type="match status" value="1"/>
</dbReference>
<dbReference type="Gene3D" id="3.40.640.10">
    <property type="entry name" value="Type I PLP-dependent aspartate aminotransferase-like (Major domain)"/>
    <property type="match status" value="1"/>
</dbReference>
<comment type="pathway">
    <text evidence="4 5">Amino-acid degradation; L-kynurenine degradation; L-alanine and anthranilate from L-kynurenine: step 1/1.</text>
</comment>
<evidence type="ECO:0000256" key="1">
    <source>
        <dbReference type="ARBA" id="ARBA00022642"/>
    </source>
</evidence>
<feature type="binding site" evidence="4">
    <location>
        <position position="257"/>
    </location>
    <ligand>
        <name>pyridoxal 5'-phosphate</name>
        <dbReference type="ChEBI" id="CHEBI:597326"/>
    </ligand>
</feature>
<comment type="cofactor">
    <cofactor evidence="4 5">
        <name>pyridoxal 5'-phosphate</name>
        <dbReference type="ChEBI" id="CHEBI:597326"/>
    </cofactor>
</comment>
<dbReference type="GeneID" id="108676413"/>
<evidence type="ECO:0000313" key="7">
    <source>
        <dbReference type="RefSeq" id="XP_018019976.1"/>
    </source>
</evidence>
<sequence length="475" mass="53165">MNCDKPRENLVAAELKRRAGAQNLDVFDEDFAALLDDEDELRSFREKFAYPRKETLPEIGQNLPAEELAEECIYLCGNSLGLKPKSADAHMQAQLQKWADMGVYMHFEEPLPAATCDRYGREALGRIVGAEPSSVTLMNGLTVNLHLLLCSFYQPAGDRYKILIEGGAFPSDRYAMLSQIELRGYDPEEALIQIQPRAGEDLIRIEDIMEILKEEGPSIAVVCLSGVQYYTGQKFDMERITWAAHAEGCVVGWDLAHAVGNVEIRLDEWGVDFACWCTYKYLNSGPGCIAGAYVNKKHAGRSSKSQLRGWWSNKEDTRFLMQEHCDVAPGVDGFRLCNPPPFLVALVIASLEIFDEAGMEKIIRKQRLLTGYLEHLLLTYFNTESSSNSKPFARIITPDDPAQRGCQLSLSFSLPIGRVHAELGKRGIVCDVRQPNVMRIAPAPLYNSYSDVHKFVTSLKDVFDKLAAETPLREG</sequence>
<proteinExistence type="inferred from homology"/>
<evidence type="ECO:0000313" key="6">
    <source>
        <dbReference type="Proteomes" id="UP000694843"/>
    </source>
</evidence>
<dbReference type="GO" id="GO:0097053">
    <property type="term" value="P:L-kynurenine catabolic process"/>
    <property type="evidence" value="ECO:0007669"/>
    <property type="project" value="UniProtKB-UniRule"/>
</dbReference>
<name>A0A8B7P4I4_HYAAZ</name>
<evidence type="ECO:0000256" key="2">
    <source>
        <dbReference type="ARBA" id="ARBA00022801"/>
    </source>
</evidence>
<keyword evidence="3 4" id="KW-0663">Pyridoxal phosphate</keyword>
<dbReference type="GO" id="GO:0019805">
    <property type="term" value="P:quinolinate biosynthetic process"/>
    <property type="evidence" value="ECO:0007669"/>
    <property type="project" value="UniProtKB-UniRule"/>
</dbReference>
<protein>
    <recommendedName>
        <fullName evidence="4 5">Kynureninase</fullName>
        <ecNumber evidence="4 5">3.7.1.3</ecNumber>
    </recommendedName>
    <alternativeName>
        <fullName evidence="4">L-kynurenine hydrolase</fullName>
    </alternativeName>
</protein>
<dbReference type="PANTHER" id="PTHR14084">
    <property type="entry name" value="KYNURENINASE"/>
    <property type="match status" value="1"/>
</dbReference>
<keyword evidence="2 4" id="KW-0378">Hydrolase</keyword>
<dbReference type="GO" id="GO:0019441">
    <property type="term" value="P:L-tryptophan catabolic process to kynurenine"/>
    <property type="evidence" value="ECO:0007669"/>
    <property type="project" value="TreeGrafter"/>
</dbReference>
<comment type="pathway">
    <text evidence="4 5">Cofactor biosynthesis; NAD(+) biosynthesis; quinolinate from L-kynurenine: step 2/3.</text>
</comment>
<dbReference type="GO" id="GO:0005737">
    <property type="term" value="C:cytoplasm"/>
    <property type="evidence" value="ECO:0007669"/>
    <property type="project" value="UniProtKB-SubCell"/>
</dbReference>
<dbReference type="GO" id="GO:0034354">
    <property type="term" value="P:'de novo' NAD+ biosynthetic process from L-tryptophan"/>
    <property type="evidence" value="ECO:0007669"/>
    <property type="project" value="UniProtKB-UniRule"/>
</dbReference>
<dbReference type="InterPro" id="IPR015422">
    <property type="entry name" value="PyrdxlP-dep_Trfase_small"/>
</dbReference>
<dbReference type="GO" id="GO:0030170">
    <property type="term" value="F:pyridoxal phosphate binding"/>
    <property type="evidence" value="ECO:0007669"/>
    <property type="project" value="UniProtKB-UniRule"/>
</dbReference>
<keyword evidence="1 4" id="KW-0662">Pyridine nucleotide biosynthesis</keyword>
<dbReference type="OrthoDB" id="5978656at2759"/>
<feature type="binding site" evidence="4">
    <location>
        <position position="225"/>
    </location>
    <ligand>
        <name>pyridoxal 5'-phosphate</name>
        <dbReference type="ChEBI" id="CHEBI:597326"/>
    </ligand>
</feature>
<comment type="catalytic activity">
    <reaction evidence="4 5">
        <text>L-kynurenine + H2O = anthranilate + L-alanine + H(+)</text>
        <dbReference type="Rhea" id="RHEA:16813"/>
        <dbReference type="ChEBI" id="CHEBI:15377"/>
        <dbReference type="ChEBI" id="CHEBI:15378"/>
        <dbReference type="ChEBI" id="CHEBI:16567"/>
        <dbReference type="ChEBI" id="CHEBI:57959"/>
        <dbReference type="ChEBI" id="CHEBI:57972"/>
        <dbReference type="EC" id="3.7.1.3"/>
    </reaction>
</comment>
<dbReference type="UniPathway" id="UPA00253">
    <property type="reaction ID" value="UER00329"/>
</dbReference>
<reference evidence="7" key="1">
    <citation type="submission" date="2025-08" db="UniProtKB">
        <authorList>
            <consortium name="RefSeq"/>
        </authorList>
    </citation>
    <scope>IDENTIFICATION</scope>
    <source>
        <tissue evidence="7">Whole organism</tissue>
    </source>
</reference>
<feature type="binding site" evidence="4">
    <location>
        <begin position="169"/>
        <end position="172"/>
    </location>
    <ligand>
        <name>pyridoxal 5'-phosphate</name>
        <dbReference type="ChEBI" id="CHEBI:597326"/>
    </ligand>
</feature>
<feature type="modified residue" description="N6-(pyridoxal phosphate)lysine" evidence="4">
    <location>
        <position position="280"/>
    </location>
</feature>
<dbReference type="Gene3D" id="3.90.1150.10">
    <property type="entry name" value="Aspartate Aminotransferase, domain 1"/>
    <property type="match status" value="1"/>
</dbReference>
<dbReference type="GO" id="GO:0043420">
    <property type="term" value="P:anthranilate metabolic process"/>
    <property type="evidence" value="ECO:0007669"/>
    <property type="project" value="UniProtKB-UniRule"/>
</dbReference>
<keyword evidence="4 5" id="KW-0963">Cytoplasm</keyword>
<feature type="binding site" evidence="4">
    <location>
        <position position="310"/>
    </location>
    <ligand>
        <name>pyridoxal 5'-phosphate</name>
        <dbReference type="ChEBI" id="CHEBI:597326"/>
    </ligand>
</feature>
<feature type="binding site" evidence="4">
    <location>
        <position position="279"/>
    </location>
    <ligand>
        <name>pyridoxal 5'-phosphate</name>
        <dbReference type="ChEBI" id="CHEBI:597326"/>
    </ligand>
</feature>
<feature type="binding site" evidence="4">
    <location>
        <position position="338"/>
    </location>
    <ligand>
        <name>pyridoxal 5'-phosphate</name>
        <dbReference type="ChEBI" id="CHEBI:597326"/>
    </ligand>
</feature>
<comment type="subunit">
    <text evidence="4 5">Homodimer.</text>
</comment>
<dbReference type="Proteomes" id="UP000694843">
    <property type="component" value="Unplaced"/>
</dbReference>
<dbReference type="OMA" id="LPGWNSH"/>
<feature type="binding site" evidence="4">
    <location>
        <position position="141"/>
    </location>
    <ligand>
        <name>pyridoxal 5'-phosphate</name>
        <dbReference type="ChEBI" id="CHEBI:597326"/>
    </ligand>
</feature>
<dbReference type="EC" id="3.7.1.3" evidence="4 5"/>
<evidence type="ECO:0000256" key="3">
    <source>
        <dbReference type="ARBA" id="ARBA00022898"/>
    </source>
</evidence>
<dbReference type="Pfam" id="PF22580">
    <property type="entry name" value="KYNU_C"/>
    <property type="match status" value="1"/>
</dbReference>
<dbReference type="PANTHER" id="PTHR14084:SF0">
    <property type="entry name" value="KYNURENINASE"/>
    <property type="match status" value="1"/>
</dbReference>
<comment type="similarity">
    <text evidence="4 5">Belongs to the kynureninase family.</text>
</comment>
<comment type="function">
    <text evidence="4 5">Catalyzes the cleavage of L-kynurenine (L-Kyn) and L-3-hydroxykynurenine (L-3OHKyn) into anthranilic acid (AA) and 3-hydroxyanthranilic acid (3-OHAA), respectively.</text>
</comment>
<keyword evidence="6" id="KW-1185">Reference proteome</keyword>
<dbReference type="SUPFAM" id="SSF53383">
    <property type="entry name" value="PLP-dependent transferases"/>
    <property type="match status" value="1"/>
</dbReference>
<dbReference type="AlphaFoldDB" id="A0A8B7P4I4"/>
<comment type="subcellular location">
    <subcellularLocation>
        <location evidence="4 5">Cytoplasm</location>
    </subcellularLocation>
</comment>
<comment type="catalytic activity">
    <reaction evidence="5">
        <text>3-hydroxy-L-kynurenine + H2O = 3-hydroxyanthranilate + L-alanine + H(+)</text>
        <dbReference type="Rhea" id="RHEA:25143"/>
        <dbReference type="ChEBI" id="CHEBI:15377"/>
        <dbReference type="ChEBI" id="CHEBI:15378"/>
        <dbReference type="ChEBI" id="CHEBI:36559"/>
        <dbReference type="ChEBI" id="CHEBI:57972"/>
        <dbReference type="ChEBI" id="CHEBI:58125"/>
        <dbReference type="EC" id="3.7.1.3"/>
    </reaction>
</comment>
<evidence type="ECO:0000256" key="4">
    <source>
        <dbReference type="HAMAP-Rule" id="MF_03017"/>
    </source>
</evidence>
<dbReference type="UniPathway" id="UPA00334">
    <property type="reaction ID" value="UER00455"/>
</dbReference>
<gene>
    <name evidence="7" type="primary">LOC108676413</name>
</gene>
<dbReference type="InterPro" id="IPR015421">
    <property type="entry name" value="PyrdxlP-dep_Trfase_major"/>
</dbReference>
<feature type="binding site" evidence="4">
    <location>
        <position position="142"/>
    </location>
    <ligand>
        <name>pyridoxal 5'-phosphate</name>
        <dbReference type="ChEBI" id="CHEBI:597326"/>
    </ligand>
</feature>
<dbReference type="RefSeq" id="XP_018019976.1">
    <property type="nucleotide sequence ID" value="XM_018164487.2"/>
</dbReference>
<evidence type="ECO:0000256" key="5">
    <source>
        <dbReference type="PIRNR" id="PIRNR038800"/>
    </source>
</evidence>
<dbReference type="HAMAP" id="MF_01970">
    <property type="entry name" value="Kynureninase"/>
    <property type="match status" value="1"/>
</dbReference>